<gene>
    <name evidence="1" type="ORF">AB1Y20_017735</name>
</gene>
<dbReference type="Proteomes" id="UP001515480">
    <property type="component" value="Unassembled WGS sequence"/>
</dbReference>
<protein>
    <submittedName>
        <fullName evidence="1">Uncharacterized protein</fullName>
    </submittedName>
</protein>
<organism evidence="1 2">
    <name type="scientific">Prymnesium parvum</name>
    <name type="common">Toxic golden alga</name>
    <dbReference type="NCBI Taxonomy" id="97485"/>
    <lineage>
        <taxon>Eukaryota</taxon>
        <taxon>Haptista</taxon>
        <taxon>Haptophyta</taxon>
        <taxon>Prymnesiophyceae</taxon>
        <taxon>Prymnesiales</taxon>
        <taxon>Prymnesiaceae</taxon>
        <taxon>Prymnesium</taxon>
    </lineage>
</organism>
<name>A0AB34JNZ0_PRYPA</name>
<accession>A0AB34JNZ0</accession>
<evidence type="ECO:0000313" key="2">
    <source>
        <dbReference type="Proteomes" id="UP001515480"/>
    </source>
</evidence>
<proteinExistence type="predicted"/>
<reference evidence="1 2" key="1">
    <citation type="journal article" date="2024" name="Science">
        <title>Giant polyketide synthase enzymes in the biosynthesis of giant marine polyether toxins.</title>
        <authorList>
            <person name="Fallon T.R."/>
            <person name="Shende V.V."/>
            <person name="Wierzbicki I.H."/>
            <person name="Pendleton A.L."/>
            <person name="Watervoot N.F."/>
            <person name="Auber R.P."/>
            <person name="Gonzalez D.J."/>
            <person name="Wisecaver J.H."/>
            <person name="Moore B.S."/>
        </authorList>
    </citation>
    <scope>NUCLEOTIDE SEQUENCE [LARGE SCALE GENOMIC DNA]</scope>
    <source>
        <strain evidence="1 2">12B1</strain>
    </source>
</reference>
<dbReference type="EMBL" id="JBGBPQ010000006">
    <property type="protein sequence ID" value="KAL1522763.1"/>
    <property type="molecule type" value="Genomic_DNA"/>
</dbReference>
<evidence type="ECO:0000313" key="1">
    <source>
        <dbReference type="EMBL" id="KAL1522763.1"/>
    </source>
</evidence>
<comment type="caution">
    <text evidence="1">The sequence shown here is derived from an EMBL/GenBank/DDBJ whole genome shotgun (WGS) entry which is preliminary data.</text>
</comment>
<sequence length="103" mass="11443">MLQQTKVDRSAVERLVGRLGHIAQIVAEGNAQMQPLFRLQNATFRHALAWWTRVLSSHVTVPLAPRLVFPEASESGCVFVFTDAAREMGTGHGGFTCVRWEHG</sequence>
<dbReference type="AlphaFoldDB" id="A0AB34JNZ0"/>
<keyword evidence="2" id="KW-1185">Reference proteome</keyword>